<dbReference type="GeneID" id="105426927"/>
<evidence type="ECO:0000256" key="10">
    <source>
        <dbReference type="SAM" id="Phobius"/>
    </source>
</evidence>
<sequence>MTFAPKQDCSVDSYYTINRILLLCVGLWPYQKSNWRYIIITFLTIIFISFIVFQLMTFITAQYSIDILLHILASCVPWVAYTLKYNFLCLNSRSIRRLMERVYYDWTELNNVQEFELIKKYSAFGKLLTLIVTLIIYTTIFCFIIIMFLPNIFLNVSTTMNESRQVQLPVLTEYFIDQETYIVPIVCHMGFVHLCAFTSMIASETFLMSCVQHACGLFEIASYRIERALHKDMVHGITSFTKRNSIICRGIINGFSMYKKAIEFIEILKVYCKWAYSSLLPLGVLSLSINLYRFSHLVTSEEHYDMIINFMFIVGHFGYMFFCNYVGQELIDHSSDVFYKTYNLRWYVIPLKAQKLLLLVMQRSMRHCTIVLGGLFIMSLQGFATIASMSISYFTVLLIVYTTLFCFILMMFLTNFILNIPTAMNESRHIQLPLLIEYFIDQDTYICLIICHMSFVHLCAFTSMIATETLFMSCVQHTCGLFEIASYRIERALHKDMVQGITFFTKRNSIIYQGIINGFSMYIKAIEFIEILKIYCKWAYSSLLPLGVLSLSINLYRFSQLVTSEEHYEMILRFMFIVAHFGYMFFCNYVGQELIDHSSDIFYKTYNLRWYVIPLKAQKLLLLVMQRSMRHCTVVIGGLFIISLEGFATIASMSISYFTVLFSLF</sequence>
<keyword evidence="11" id="KW-1185">Reference proteome</keyword>
<organism evidence="11 12">
    <name type="scientific">Pogonomyrmex barbatus</name>
    <name type="common">red harvester ant</name>
    <dbReference type="NCBI Taxonomy" id="144034"/>
    <lineage>
        <taxon>Eukaryota</taxon>
        <taxon>Metazoa</taxon>
        <taxon>Ecdysozoa</taxon>
        <taxon>Arthropoda</taxon>
        <taxon>Hexapoda</taxon>
        <taxon>Insecta</taxon>
        <taxon>Pterygota</taxon>
        <taxon>Neoptera</taxon>
        <taxon>Endopterygota</taxon>
        <taxon>Hymenoptera</taxon>
        <taxon>Apocrita</taxon>
        <taxon>Aculeata</taxon>
        <taxon>Formicoidea</taxon>
        <taxon>Formicidae</taxon>
        <taxon>Myrmicinae</taxon>
        <taxon>Pogonomyrmex</taxon>
    </lineage>
</organism>
<dbReference type="KEGG" id="pbar:105426927"/>
<dbReference type="GO" id="GO:0005886">
    <property type="term" value="C:plasma membrane"/>
    <property type="evidence" value="ECO:0007669"/>
    <property type="project" value="UniProtKB-SubCell"/>
</dbReference>
<dbReference type="Pfam" id="PF02949">
    <property type="entry name" value="7tm_6"/>
    <property type="match status" value="2"/>
</dbReference>
<keyword evidence="7 10" id="KW-0472">Membrane</keyword>
<feature type="transmembrane region" description="Helical" evidence="10">
    <location>
        <begin position="306"/>
        <end position="326"/>
    </location>
</feature>
<dbReference type="AlphaFoldDB" id="A0A6I9W5B5"/>
<dbReference type="PANTHER" id="PTHR21137:SF35">
    <property type="entry name" value="ODORANT RECEPTOR 19A-RELATED"/>
    <property type="match status" value="1"/>
</dbReference>
<keyword evidence="6 10" id="KW-1133">Transmembrane helix</keyword>
<feature type="transmembrane region" description="Helical" evidence="10">
    <location>
        <begin position="37"/>
        <end position="61"/>
    </location>
</feature>
<reference evidence="12" key="1">
    <citation type="submission" date="2025-08" db="UniProtKB">
        <authorList>
            <consortium name="RefSeq"/>
        </authorList>
    </citation>
    <scope>IDENTIFICATION</scope>
</reference>
<dbReference type="GO" id="GO:0005549">
    <property type="term" value="F:odorant binding"/>
    <property type="evidence" value="ECO:0007669"/>
    <property type="project" value="InterPro"/>
</dbReference>
<evidence type="ECO:0000256" key="6">
    <source>
        <dbReference type="ARBA" id="ARBA00022989"/>
    </source>
</evidence>
<feature type="transmembrane region" description="Helical" evidence="10">
    <location>
        <begin position="393"/>
        <end position="418"/>
    </location>
</feature>
<dbReference type="GO" id="GO:0004984">
    <property type="term" value="F:olfactory receptor activity"/>
    <property type="evidence" value="ECO:0007669"/>
    <property type="project" value="InterPro"/>
</dbReference>
<accession>A0A6I9W5B5</accession>
<keyword evidence="5" id="KW-0552">Olfaction</keyword>
<keyword evidence="3" id="KW-0716">Sensory transduction</keyword>
<dbReference type="OrthoDB" id="8185860at2759"/>
<dbReference type="PANTHER" id="PTHR21137">
    <property type="entry name" value="ODORANT RECEPTOR"/>
    <property type="match status" value="1"/>
</dbReference>
<dbReference type="RefSeq" id="XP_011636674.2">
    <property type="nucleotide sequence ID" value="XM_011638372.2"/>
</dbReference>
<feature type="transmembrane region" description="Helical" evidence="10">
    <location>
        <begin position="570"/>
        <end position="591"/>
    </location>
</feature>
<evidence type="ECO:0000256" key="9">
    <source>
        <dbReference type="ARBA" id="ARBA00023224"/>
    </source>
</evidence>
<evidence type="ECO:0000313" key="11">
    <source>
        <dbReference type="Proteomes" id="UP000504615"/>
    </source>
</evidence>
<evidence type="ECO:0000313" key="12">
    <source>
        <dbReference type="RefSeq" id="XP_011636674.2"/>
    </source>
</evidence>
<feature type="transmembrane region" description="Helical" evidence="10">
    <location>
        <begin position="634"/>
        <end position="658"/>
    </location>
</feature>
<keyword evidence="4 10" id="KW-0812">Transmembrane</keyword>
<evidence type="ECO:0000256" key="2">
    <source>
        <dbReference type="ARBA" id="ARBA00022475"/>
    </source>
</evidence>
<feature type="transmembrane region" description="Helical" evidence="10">
    <location>
        <begin position="181"/>
        <end position="202"/>
    </location>
</feature>
<keyword evidence="8" id="KW-0675">Receptor</keyword>
<feature type="transmembrane region" description="Helical" evidence="10">
    <location>
        <begin position="538"/>
        <end position="558"/>
    </location>
</feature>
<feature type="transmembrane region" description="Helical" evidence="10">
    <location>
        <begin position="127"/>
        <end position="153"/>
    </location>
</feature>
<gene>
    <name evidence="12" type="primary">LOC105426927</name>
</gene>
<feature type="transmembrane region" description="Helical" evidence="10">
    <location>
        <begin position="274"/>
        <end position="294"/>
    </location>
</feature>
<evidence type="ECO:0000256" key="7">
    <source>
        <dbReference type="ARBA" id="ARBA00023136"/>
    </source>
</evidence>
<feature type="transmembrane region" description="Helical" evidence="10">
    <location>
        <begin position="368"/>
        <end position="387"/>
    </location>
</feature>
<dbReference type="Proteomes" id="UP000504615">
    <property type="component" value="Unplaced"/>
</dbReference>
<comment type="subcellular location">
    <subcellularLocation>
        <location evidence="1">Cell membrane</location>
        <topology evidence="1">Multi-pass membrane protein</topology>
    </subcellularLocation>
</comment>
<evidence type="ECO:0000256" key="3">
    <source>
        <dbReference type="ARBA" id="ARBA00022606"/>
    </source>
</evidence>
<keyword evidence="2" id="KW-1003">Cell membrane</keyword>
<dbReference type="InterPro" id="IPR004117">
    <property type="entry name" value="7tm6_olfct_rcpt"/>
</dbReference>
<evidence type="ECO:0000256" key="4">
    <source>
        <dbReference type="ARBA" id="ARBA00022692"/>
    </source>
</evidence>
<evidence type="ECO:0000256" key="1">
    <source>
        <dbReference type="ARBA" id="ARBA00004651"/>
    </source>
</evidence>
<evidence type="ECO:0000256" key="8">
    <source>
        <dbReference type="ARBA" id="ARBA00023170"/>
    </source>
</evidence>
<feature type="transmembrane region" description="Helical" evidence="10">
    <location>
        <begin position="67"/>
        <end position="87"/>
    </location>
</feature>
<name>A0A6I9W5B5_9HYME</name>
<dbReference type="GO" id="GO:0007165">
    <property type="term" value="P:signal transduction"/>
    <property type="evidence" value="ECO:0007669"/>
    <property type="project" value="UniProtKB-KW"/>
</dbReference>
<evidence type="ECO:0000256" key="5">
    <source>
        <dbReference type="ARBA" id="ARBA00022725"/>
    </source>
</evidence>
<protein>
    <submittedName>
        <fullName evidence="12">Uncharacterized protein LOC105426927</fullName>
    </submittedName>
</protein>
<proteinExistence type="predicted"/>
<keyword evidence="9" id="KW-0807">Transducer</keyword>